<dbReference type="EMBL" id="UINC01136508">
    <property type="protein sequence ID" value="SVD21320.1"/>
    <property type="molecule type" value="Genomic_DNA"/>
</dbReference>
<dbReference type="InterPro" id="IPR011042">
    <property type="entry name" value="6-blade_b-propeller_TolB-like"/>
</dbReference>
<dbReference type="SUPFAM" id="SSF101898">
    <property type="entry name" value="NHL repeat"/>
    <property type="match status" value="1"/>
</dbReference>
<evidence type="ECO:0008006" key="2">
    <source>
        <dbReference type="Google" id="ProtNLM"/>
    </source>
</evidence>
<reference evidence="1" key="1">
    <citation type="submission" date="2018-05" db="EMBL/GenBank/DDBJ databases">
        <authorList>
            <person name="Lanie J.A."/>
            <person name="Ng W.-L."/>
            <person name="Kazmierczak K.M."/>
            <person name="Andrzejewski T.M."/>
            <person name="Davidsen T.M."/>
            <person name="Wayne K.J."/>
            <person name="Tettelin H."/>
            <person name="Glass J.I."/>
            <person name="Rusch D."/>
            <person name="Podicherti R."/>
            <person name="Tsui H.-C.T."/>
            <person name="Winkler M.E."/>
        </authorList>
    </citation>
    <scope>NUCLEOTIDE SEQUENCE</scope>
</reference>
<dbReference type="AlphaFoldDB" id="A0A382TGT0"/>
<protein>
    <recommendedName>
        <fullName evidence="2">SMP-30/Gluconolactonase/LRE-like region domain-containing protein</fullName>
    </recommendedName>
</protein>
<name>A0A382TGT0_9ZZZZ</name>
<gene>
    <name evidence="1" type="ORF">METZ01_LOCUS374174</name>
</gene>
<feature type="non-terminal residue" evidence="1">
    <location>
        <position position="1"/>
    </location>
</feature>
<organism evidence="1">
    <name type="scientific">marine metagenome</name>
    <dbReference type="NCBI Taxonomy" id="408172"/>
    <lineage>
        <taxon>unclassified sequences</taxon>
        <taxon>metagenomes</taxon>
        <taxon>ecological metagenomes</taxon>
    </lineage>
</organism>
<accession>A0A382TGT0</accession>
<proteinExistence type="predicted"/>
<evidence type="ECO:0000313" key="1">
    <source>
        <dbReference type="EMBL" id="SVD21320.1"/>
    </source>
</evidence>
<feature type="non-terminal residue" evidence="1">
    <location>
        <position position="301"/>
    </location>
</feature>
<sequence>SRRVYRWNQLWRQNEIKEVMTGATFVNITSEEEVSVSAGSADWYVKLHGGEWQMGDAVWSSEQSLIDSLSKPHLFFDADVEQTSVKDIYYSSGQSLYSGISSADGDYIYLTDEAHDRIVRIDFQQSQLIRLATGEEVWTHRGVFGQTVAGYGTGAGTVNAPAAVDVDFAGNIYYAQSGEFFSVHKIRPVSSGGYTTYPSVFQQGSNDIMDLWRFSKPADVAVDQKQMVYVANTAAEEIQIFKSNGDFFKKAGIVEVTVDTTIWVFSEGDSALVDTFLMVERPGILGTPRGLAVDERGIIYI</sequence>
<dbReference type="Gene3D" id="2.120.10.30">
    <property type="entry name" value="TolB, C-terminal domain"/>
    <property type="match status" value="1"/>
</dbReference>